<proteinExistence type="predicted"/>
<sequence length="61" mass="6672">MNATIQTLAAEFDIQAHEVRASLDLGDAHTDQTPIDNFDGWTESEAREVLTTLAEQAADRA</sequence>
<comment type="caution">
    <text evidence="1">The sequence shown here is derived from an EMBL/GenBank/DDBJ whole genome shotgun (WGS) entry which is preliminary data.</text>
</comment>
<accession>A0ABU1SDK3</accession>
<dbReference type="RefSeq" id="WP_310020755.1">
    <property type="nucleotide sequence ID" value="NZ_JAVDUM010000009.1"/>
</dbReference>
<evidence type="ECO:0000313" key="2">
    <source>
        <dbReference type="Proteomes" id="UP001259347"/>
    </source>
</evidence>
<dbReference type="EMBL" id="JAVDUM010000009">
    <property type="protein sequence ID" value="MDR6867702.1"/>
    <property type="molecule type" value="Genomic_DNA"/>
</dbReference>
<reference evidence="1 2" key="1">
    <citation type="submission" date="2023-07" db="EMBL/GenBank/DDBJ databases">
        <title>Sorghum-associated microbial communities from plants grown in Nebraska, USA.</title>
        <authorList>
            <person name="Schachtman D."/>
        </authorList>
    </citation>
    <scope>NUCLEOTIDE SEQUENCE [LARGE SCALE GENOMIC DNA]</scope>
    <source>
        <strain evidence="1 2">2980</strain>
    </source>
</reference>
<dbReference type="Proteomes" id="UP001259347">
    <property type="component" value="Unassembled WGS sequence"/>
</dbReference>
<evidence type="ECO:0000313" key="1">
    <source>
        <dbReference type="EMBL" id="MDR6867702.1"/>
    </source>
</evidence>
<organism evidence="1 2">
    <name type="scientific">Microbacterium resistens</name>
    <dbReference type="NCBI Taxonomy" id="156977"/>
    <lineage>
        <taxon>Bacteria</taxon>
        <taxon>Bacillati</taxon>
        <taxon>Actinomycetota</taxon>
        <taxon>Actinomycetes</taxon>
        <taxon>Micrococcales</taxon>
        <taxon>Microbacteriaceae</taxon>
        <taxon>Microbacterium</taxon>
    </lineage>
</organism>
<name>A0ABU1SDK3_9MICO</name>
<keyword evidence="2" id="KW-1185">Reference proteome</keyword>
<protein>
    <submittedName>
        <fullName evidence="1">Uncharacterized protein</fullName>
    </submittedName>
</protein>
<gene>
    <name evidence="1" type="ORF">J2Y69_002306</name>
</gene>